<accession>A0A1S2VD33</accession>
<gene>
    <name evidence="2" type="ORF">BLX24_27670</name>
</gene>
<evidence type="ECO:0000256" key="1">
    <source>
        <dbReference type="SAM" id="Phobius"/>
    </source>
</evidence>
<evidence type="ECO:0000313" key="3">
    <source>
        <dbReference type="Proteomes" id="UP000181790"/>
    </source>
</evidence>
<comment type="caution">
    <text evidence="2">The sequence shown here is derived from an EMBL/GenBank/DDBJ whole genome shotgun (WGS) entry which is preliminary data.</text>
</comment>
<proteinExistence type="predicted"/>
<organism evidence="2 3">
    <name type="scientific">Arsenicibacter rosenii</name>
    <dbReference type="NCBI Taxonomy" id="1750698"/>
    <lineage>
        <taxon>Bacteria</taxon>
        <taxon>Pseudomonadati</taxon>
        <taxon>Bacteroidota</taxon>
        <taxon>Cytophagia</taxon>
        <taxon>Cytophagales</taxon>
        <taxon>Spirosomataceae</taxon>
        <taxon>Arsenicibacter</taxon>
    </lineage>
</organism>
<keyword evidence="1" id="KW-1133">Transmembrane helix</keyword>
<protein>
    <submittedName>
        <fullName evidence="2">Uncharacterized protein</fullName>
    </submittedName>
</protein>
<feature type="transmembrane region" description="Helical" evidence="1">
    <location>
        <begin position="64"/>
        <end position="83"/>
    </location>
</feature>
<dbReference type="Proteomes" id="UP000181790">
    <property type="component" value="Unassembled WGS sequence"/>
</dbReference>
<keyword evidence="3" id="KW-1185">Reference proteome</keyword>
<keyword evidence="1" id="KW-0812">Transmembrane</keyword>
<keyword evidence="1" id="KW-0472">Membrane</keyword>
<name>A0A1S2VD33_9BACT</name>
<evidence type="ECO:0000313" key="2">
    <source>
        <dbReference type="EMBL" id="OIN55838.1"/>
    </source>
</evidence>
<dbReference type="EMBL" id="MORL01000033">
    <property type="protein sequence ID" value="OIN55838.1"/>
    <property type="molecule type" value="Genomic_DNA"/>
</dbReference>
<reference evidence="2 3" key="1">
    <citation type="submission" date="2016-10" db="EMBL/GenBank/DDBJ databases">
        <title>Arsenicibacter rosenii gen. nov., sp. nov., an efficient arsenic-methylating bacterium isolated from an arsenic-contaminated paddy soil.</title>
        <authorList>
            <person name="Huang K."/>
        </authorList>
    </citation>
    <scope>NUCLEOTIDE SEQUENCE [LARGE SCALE GENOMIC DNA]</scope>
    <source>
        <strain evidence="2 3">SM-1</strain>
    </source>
</reference>
<dbReference type="AlphaFoldDB" id="A0A1S2VD33"/>
<sequence>MVADFYLAVNAPGIPEVSLSGVPENYGLIIWPVVKKRASKASGCVFRTIIRFLVQTFAQFSFCTGYKVSISFPVILCFLVYLFKKLIISTLLTNLPSLPCK</sequence>